<dbReference type="RefSeq" id="WP_202823477.1">
    <property type="nucleotide sequence ID" value="NZ_JAEUXJ010000001.1"/>
</dbReference>
<accession>A0ABS1UW64</accession>
<comment type="similarity">
    <text evidence="1 2">Belongs to the phD/YefM antitoxin family.</text>
</comment>
<gene>
    <name evidence="3" type="ORF">JMJ55_00200</name>
</gene>
<evidence type="ECO:0000256" key="1">
    <source>
        <dbReference type="ARBA" id="ARBA00009981"/>
    </source>
</evidence>
<proteinExistence type="inferred from homology"/>
<reference evidence="3 4" key="1">
    <citation type="submission" date="2021-01" db="EMBL/GenBank/DDBJ databases">
        <title>Belnapia mucosa sp. nov. and Belnapia arida sp. nov., isolated from the Tabernas Desert (Almeria, Spain).</title>
        <authorList>
            <person name="Molina-Menor E."/>
            <person name="Vidal-Verdu A."/>
            <person name="Calonge A."/>
            <person name="Satari L."/>
            <person name="Pereto Magraner J."/>
            <person name="Porcar Miralles M."/>
        </authorList>
    </citation>
    <scope>NUCLEOTIDE SEQUENCE [LARGE SCALE GENOMIC DNA]</scope>
    <source>
        <strain evidence="3 4">T6</strain>
    </source>
</reference>
<protein>
    <recommendedName>
        <fullName evidence="2">Antitoxin</fullName>
    </recommendedName>
</protein>
<keyword evidence="4" id="KW-1185">Reference proteome</keyword>
<dbReference type="NCBIfam" id="TIGR01552">
    <property type="entry name" value="phd_fam"/>
    <property type="match status" value="1"/>
</dbReference>
<dbReference type="Gene3D" id="3.40.1620.10">
    <property type="entry name" value="YefM-like domain"/>
    <property type="match status" value="1"/>
</dbReference>
<dbReference type="Pfam" id="PF02604">
    <property type="entry name" value="PhdYeFM_antitox"/>
    <property type="match status" value="1"/>
</dbReference>
<organism evidence="3 4">
    <name type="scientific">Belnapia mucosa</name>
    <dbReference type="NCBI Taxonomy" id="2804532"/>
    <lineage>
        <taxon>Bacteria</taxon>
        <taxon>Pseudomonadati</taxon>
        <taxon>Pseudomonadota</taxon>
        <taxon>Alphaproteobacteria</taxon>
        <taxon>Acetobacterales</taxon>
        <taxon>Roseomonadaceae</taxon>
        <taxon>Belnapia</taxon>
    </lineage>
</organism>
<evidence type="ECO:0000313" key="4">
    <source>
        <dbReference type="Proteomes" id="UP000606490"/>
    </source>
</evidence>
<evidence type="ECO:0000313" key="3">
    <source>
        <dbReference type="EMBL" id="MBL6453718.1"/>
    </source>
</evidence>
<comment type="function">
    <text evidence="2">Antitoxin component of a type II toxin-antitoxin (TA) system.</text>
</comment>
<dbReference type="EMBL" id="JAEUXJ010000001">
    <property type="protein sequence ID" value="MBL6453718.1"/>
    <property type="molecule type" value="Genomic_DNA"/>
</dbReference>
<comment type="caution">
    <text evidence="3">The sequence shown here is derived from an EMBL/GenBank/DDBJ whole genome shotgun (WGS) entry which is preliminary data.</text>
</comment>
<dbReference type="SUPFAM" id="SSF143120">
    <property type="entry name" value="YefM-like"/>
    <property type="match status" value="1"/>
</dbReference>
<evidence type="ECO:0000256" key="2">
    <source>
        <dbReference type="RuleBase" id="RU362080"/>
    </source>
</evidence>
<dbReference type="InterPro" id="IPR036165">
    <property type="entry name" value="YefM-like_sf"/>
</dbReference>
<sequence length="90" mass="9810">MQTLPAAEIKRRGLAALDEVLPNGPVQVIRRNQPDCVVLSLADYERLQQLAAAARPGPDIWSLLLAEEASPGEPRARLDAALAEERAAWE</sequence>
<dbReference type="InterPro" id="IPR006442">
    <property type="entry name" value="Antitoxin_Phd/YefM"/>
</dbReference>
<name>A0ABS1UW64_9PROT</name>
<dbReference type="Proteomes" id="UP000606490">
    <property type="component" value="Unassembled WGS sequence"/>
</dbReference>